<dbReference type="InterPro" id="IPR011129">
    <property type="entry name" value="CSD"/>
</dbReference>
<reference evidence="4 5" key="1">
    <citation type="submission" date="2024-02" db="EMBL/GenBank/DDBJ databases">
        <authorList>
            <person name="Chen Y."/>
            <person name="Shah S."/>
            <person name="Dougan E. K."/>
            <person name="Thang M."/>
            <person name="Chan C."/>
        </authorList>
    </citation>
    <scope>NUCLEOTIDE SEQUENCE [LARGE SCALE GENOMIC DNA]</scope>
</reference>
<dbReference type="InterPro" id="IPR052069">
    <property type="entry name" value="Ca-reg_mRNA-binding_domain"/>
</dbReference>
<organism evidence="4 5">
    <name type="scientific">Durusdinium trenchii</name>
    <dbReference type="NCBI Taxonomy" id="1381693"/>
    <lineage>
        <taxon>Eukaryota</taxon>
        <taxon>Sar</taxon>
        <taxon>Alveolata</taxon>
        <taxon>Dinophyceae</taxon>
        <taxon>Suessiales</taxon>
        <taxon>Symbiodiniaceae</taxon>
        <taxon>Durusdinium</taxon>
    </lineage>
</organism>
<evidence type="ECO:0000256" key="1">
    <source>
        <dbReference type="ARBA" id="ARBA00022553"/>
    </source>
</evidence>
<keyword evidence="5" id="KW-1185">Reference proteome</keyword>
<keyword evidence="1" id="KW-0597">Phosphoprotein</keyword>
<feature type="compositionally biased region" description="Low complexity" evidence="2">
    <location>
        <begin position="162"/>
        <end position="179"/>
    </location>
</feature>
<sequence length="413" mass="41695">MEAYNVKGCTGVDEAWSGSFAGAGPVEGTGAYSGTVISFGPKGFGFISMGEGQPELFFNAKDCVGSKPVTGDTVKFDLTPSDAKPGQMQARNVTGGSQPLDSPHPGTTAWGGDWGSMGDVTSAMWEVLAKAMGKGWGDASKGMGMSGKGKGDKGGKSGKGYGPQYSSGGSQLGQSSPYGYKASDGQDWQNEQGWGQHGYWKNNPEQYQAKNVKGCSADRIAWGSTFNGPVEGTGTCTGRCKSFGAKGYGFIVMDDGTELFFNVKDCVGSKPAAGDILKFDMADSQMKPGSKEAKNVTGGSQPLDMQMKGGWGMWGDGWGGKGGYGPWQGDWGWDGGKGGKGQGMWGGMKGGMGGYGGYGMNGGMGSCGMGMGGSGMGGGGGMGDGGGGGGCMGCGMDGGGMGGPYGKGGCSNW</sequence>
<feature type="domain" description="CSD" evidence="3">
    <location>
        <begin position="31"/>
        <end position="95"/>
    </location>
</feature>
<evidence type="ECO:0000313" key="4">
    <source>
        <dbReference type="EMBL" id="CAK9020074.1"/>
    </source>
</evidence>
<dbReference type="InterPro" id="IPR012340">
    <property type="entry name" value="NA-bd_OB-fold"/>
</dbReference>
<proteinExistence type="predicted"/>
<evidence type="ECO:0000256" key="2">
    <source>
        <dbReference type="SAM" id="MobiDB-lite"/>
    </source>
</evidence>
<dbReference type="PANTHER" id="PTHR12962:SF1">
    <property type="entry name" value="COLD SHOCK DOMAIN-CONTAINING PROTEIN CG9705"/>
    <property type="match status" value="1"/>
</dbReference>
<feature type="domain" description="CSD" evidence="3">
    <location>
        <begin position="235"/>
        <end position="298"/>
    </location>
</feature>
<dbReference type="InterPro" id="IPR002059">
    <property type="entry name" value="CSP_DNA-bd"/>
</dbReference>
<comment type="caution">
    <text evidence="4">The sequence shown here is derived from an EMBL/GenBank/DDBJ whole genome shotgun (WGS) entry which is preliminary data.</text>
</comment>
<gene>
    <name evidence="4" type="ORF">SCF082_LOCUS14776</name>
</gene>
<evidence type="ECO:0000313" key="5">
    <source>
        <dbReference type="Proteomes" id="UP001642464"/>
    </source>
</evidence>
<dbReference type="SUPFAM" id="SSF50249">
    <property type="entry name" value="Nucleic acid-binding proteins"/>
    <property type="match status" value="2"/>
</dbReference>
<dbReference type="PANTHER" id="PTHR12962">
    <property type="entry name" value="CALCIUM-REGULATED HEAT STABLE PROTEIN CRHSP-24-RELATED"/>
    <property type="match status" value="1"/>
</dbReference>
<feature type="compositionally biased region" description="Polar residues" evidence="2">
    <location>
        <begin position="89"/>
        <end position="100"/>
    </location>
</feature>
<protein>
    <recommendedName>
        <fullName evidence="3">CSD domain-containing protein</fullName>
    </recommendedName>
</protein>
<evidence type="ECO:0000259" key="3">
    <source>
        <dbReference type="PROSITE" id="PS51857"/>
    </source>
</evidence>
<accession>A0ABP0K0I3</accession>
<dbReference type="EMBL" id="CAXAMM010009336">
    <property type="protein sequence ID" value="CAK9020074.1"/>
    <property type="molecule type" value="Genomic_DNA"/>
</dbReference>
<feature type="region of interest" description="Disordered" evidence="2">
    <location>
        <begin position="137"/>
        <end position="200"/>
    </location>
</feature>
<dbReference type="Gene3D" id="2.40.50.140">
    <property type="entry name" value="Nucleic acid-binding proteins"/>
    <property type="match status" value="2"/>
</dbReference>
<name>A0ABP0K0I3_9DINO</name>
<feature type="region of interest" description="Disordered" evidence="2">
    <location>
        <begin position="78"/>
        <end position="109"/>
    </location>
</feature>
<dbReference type="PROSITE" id="PS51857">
    <property type="entry name" value="CSD_2"/>
    <property type="match status" value="2"/>
</dbReference>
<dbReference type="CDD" id="cd04458">
    <property type="entry name" value="CSP_CDS"/>
    <property type="match status" value="1"/>
</dbReference>
<dbReference type="Proteomes" id="UP001642464">
    <property type="component" value="Unassembled WGS sequence"/>
</dbReference>
<dbReference type="SMART" id="SM00357">
    <property type="entry name" value="CSP"/>
    <property type="match status" value="2"/>
</dbReference>